<reference evidence="1 2" key="1">
    <citation type="submission" date="2006-01" db="EMBL/GenBank/DDBJ databases">
        <title>Complete sequence of Anaeromyxobacter dehalogenans 2CP-C.</title>
        <authorList>
            <consortium name="US DOE Joint Genome Institute"/>
            <person name="Copeland A."/>
            <person name="Lucas S."/>
            <person name="Lapidus A."/>
            <person name="Barry K."/>
            <person name="Detter J.C."/>
            <person name="Glavina T."/>
            <person name="Hammon N."/>
            <person name="Israni S."/>
            <person name="Pitluck S."/>
            <person name="Brettin T."/>
            <person name="Bruce D."/>
            <person name="Han C."/>
            <person name="Tapia R."/>
            <person name="Gilna P."/>
            <person name="Kiss H."/>
            <person name="Schmutz J."/>
            <person name="Larimer F."/>
            <person name="Land M."/>
            <person name="Kyrpides N."/>
            <person name="Anderson I."/>
            <person name="Sanford R.A."/>
            <person name="Ritalahti K.M."/>
            <person name="Thomas H.S."/>
            <person name="Kirby J.R."/>
            <person name="Zhulin I.B."/>
            <person name="Loeffler F.E."/>
            <person name="Richardson P."/>
        </authorList>
    </citation>
    <scope>NUCLEOTIDE SEQUENCE [LARGE SCALE GENOMIC DNA]</scope>
    <source>
        <strain evidence="1 2">2CP-C</strain>
    </source>
</reference>
<dbReference type="RefSeq" id="WP_011421105.1">
    <property type="nucleotide sequence ID" value="NC_007760.1"/>
</dbReference>
<evidence type="ECO:0000313" key="1">
    <source>
        <dbReference type="EMBL" id="ABC81823.1"/>
    </source>
</evidence>
<dbReference type="OrthoDB" id="2615562at2"/>
<dbReference type="AlphaFoldDB" id="Q2IJJ3"/>
<evidence type="ECO:0000313" key="2">
    <source>
        <dbReference type="Proteomes" id="UP000001935"/>
    </source>
</evidence>
<gene>
    <name evidence="1" type="ordered locus">Adeh_2053</name>
</gene>
<dbReference type="STRING" id="290397.Adeh_2053"/>
<dbReference type="GO" id="GO:0032259">
    <property type="term" value="P:methylation"/>
    <property type="evidence" value="ECO:0007669"/>
    <property type="project" value="UniProtKB-KW"/>
</dbReference>
<sequence length="333" mass="34428">MPADPARLEALRQAILAEAARLAPARLEALARPAPVPAAGLRALAAALLPEREAVRGWLEAALAAPRPGAGFAGDPAGDLAARLAAALLARNQFLPVGAREEGRLAGLVAAALRSGAAALATARTEAALAEALAGAAEAFRTDLAAFVAALAAGDAAPALREVVSAEYGPELQLRVLGLDPAALLPPVLDLGCGPGARLVGWLAARGVDARGVDRAAEPSERVLRGDWLTVPLAPGSLGTIVSHLGFSLHFLHHHLRPGDEALRYARRYMELLRALRPGGTLAYAPGLPFVEAHLPPDRWRVETTPVPAPAPPRAAPGAAALPWYACRVTRRA</sequence>
<dbReference type="GO" id="GO:0008168">
    <property type="term" value="F:methyltransferase activity"/>
    <property type="evidence" value="ECO:0007669"/>
    <property type="project" value="UniProtKB-KW"/>
</dbReference>
<dbReference type="EMBL" id="CP000251">
    <property type="protein sequence ID" value="ABC81823.1"/>
    <property type="molecule type" value="Genomic_DNA"/>
</dbReference>
<dbReference type="Proteomes" id="UP000001935">
    <property type="component" value="Chromosome"/>
</dbReference>
<dbReference type="eggNOG" id="COG0500">
    <property type="taxonomic scope" value="Bacteria"/>
</dbReference>
<protein>
    <submittedName>
        <fullName evidence="1">Methyltransferase type 11</fullName>
    </submittedName>
</protein>
<dbReference type="Gene3D" id="3.40.50.150">
    <property type="entry name" value="Vaccinia Virus protein VP39"/>
    <property type="match status" value="1"/>
</dbReference>
<dbReference type="CDD" id="cd02440">
    <property type="entry name" value="AdoMet_MTases"/>
    <property type="match status" value="1"/>
</dbReference>
<dbReference type="SUPFAM" id="SSF53335">
    <property type="entry name" value="S-adenosyl-L-methionine-dependent methyltransferases"/>
    <property type="match status" value="1"/>
</dbReference>
<dbReference type="HOGENOM" id="CLU_841026_0_0_7"/>
<name>Q2IJJ3_ANADE</name>
<dbReference type="InterPro" id="IPR029063">
    <property type="entry name" value="SAM-dependent_MTases_sf"/>
</dbReference>
<dbReference type="KEGG" id="ade:Adeh_2053"/>
<organism evidence="1 2">
    <name type="scientific">Anaeromyxobacter dehalogenans (strain 2CP-C)</name>
    <dbReference type="NCBI Taxonomy" id="290397"/>
    <lineage>
        <taxon>Bacteria</taxon>
        <taxon>Pseudomonadati</taxon>
        <taxon>Myxococcota</taxon>
        <taxon>Myxococcia</taxon>
        <taxon>Myxococcales</taxon>
        <taxon>Cystobacterineae</taxon>
        <taxon>Anaeromyxobacteraceae</taxon>
        <taxon>Anaeromyxobacter</taxon>
    </lineage>
</organism>
<keyword evidence="1" id="KW-0808">Transferase</keyword>
<keyword evidence="1" id="KW-0489">Methyltransferase</keyword>
<proteinExistence type="predicted"/>
<accession>Q2IJJ3</accession>